<dbReference type="Pfam" id="PF00884">
    <property type="entry name" value="Sulfatase"/>
    <property type="match status" value="1"/>
</dbReference>
<dbReference type="Gene3D" id="3.40.720.10">
    <property type="entry name" value="Alkaline Phosphatase, subunit A"/>
    <property type="match status" value="1"/>
</dbReference>
<name>A0A6S6SL12_9BACT</name>
<dbReference type="AlphaFoldDB" id="A0A6S6SL12"/>
<evidence type="ECO:0000313" key="8">
    <source>
        <dbReference type="EMBL" id="CAA6806889.1"/>
    </source>
</evidence>
<accession>A0A6S6SL12</accession>
<organism evidence="8">
    <name type="scientific">uncultured Campylobacterales bacterium</name>
    <dbReference type="NCBI Taxonomy" id="352960"/>
    <lineage>
        <taxon>Bacteria</taxon>
        <taxon>Pseudomonadati</taxon>
        <taxon>Campylobacterota</taxon>
        <taxon>Epsilonproteobacteria</taxon>
        <taxon>Campylobacterales</taxon>
        <taxon>environmental samples</taxon>
    </lineage>
</organism>
<dbReference type="InterPro" id="IPR017850">
    <property type="entry name" value="Alkaline_phosphatase_core_sf"/>
</dbReference>
<dbReference type="PANTHER" id="PTHR47371">
    <property type="entry name" value="LIPOTEICHOIC ACID SYNTHASE"/>
    <property type="match status" value="1"/>
</dbReference>
<sequence length="603" mass="68925">MLYLSLVLFLLGIYLFIPKRSWFISQALITISILGFILLSILYIVSDYFTGAGFDEAVLFHILFGVKGSATNQFGLYTGVALFSVVFYFFANKLYKKTRKNKTKLVYLLIFIAFVIHPVSKNLYDVFLKPKIELALDPNPLVFDEVYTPLMVTNKKNQTKNLVLIYLESLEDTFSNNNIFPELTPNLDRFKKEGISFSNMNSVTGTGWTIAGMVSSQCGISLFTHGDASSLFGIDEFLPKANCLGDMLGSRGYYQEYIGGARLKFAGKGKFYTTHGYDNVYGYNHIKSGLKNQTYQNYWGLYDDTMFDFAYGRFLKASKISKEQKTNFALTLLTLDTHVPKGSVSKSCPVYKNSSNKYLNSIYCSDYLVGKFVDKVLKEDNNTIVVLLSDHLAQRNVADYLYLKKMQRRNRFVVLNSGFESYEIDTLGSHLDVANTIMPFLGFDISGGLGQNLIKPFRDKNLTLKIHTSLAGWKKDFLAFWEFEKIKQSILISKDKLTIDGKKEFVSPILLELDDELNISPKFEFFLLNTKKDGLISQAKQLKQYLLVYKCKEIEEEIYNATINNKKNFCALFSSSQNKKLFEIKEDNIIFDKHKIKKYLGIN</sequence>
<evidence type="ECO:0000256" key="1">
    <source>
        <dbReference type="ARBA" id="ARBA00004651"/>
    </source>
</evidence>
<evidence type="ECO:0000256" key="6">
    <source>
        <dbReference type="SAM" id="Phobius"/>
    </source>
</evidence>
<feature type="transmembrane region" description="Helical" evidence="6">
    <location>
        <begin position="103"/>
        <end position="120"/>
    </location>
</feature>
<dbReference type="SUPFAM" id="SSF53649">
    <property type="entry name" value="Alkaline phosphatase-like"/>
    <property type="match status" value="1"/>
</dbReference>
<evidence type="ECO:0000256" key="5">
    <source>
        <dbReference type="ARBA" id="ARBA00023136"/>
    </source>
</evidence>
<dbReference type="CDD" id="cd16015">
    <property type="entry name" value="LTA_synthase"/>
    <property type="match status" value="1"/>
</dbReference>
<proteinExistence type="predicted"/>
<reference evidence="8" key="1">
    <citation type="submission" date="2020-01" db="EMBL/GenBank/DDBJ databases">
        <authorList>
            <person name="Meier V. D."/>
            <person name="Meier V D."/>
        </authorList>
    </citation>
    <scope>NUCLEOTIDE SEQUENCE</scope>
    <source>
        <strain evidence="8">HLG_WM_MAG_12</strain>
    </source>
</reference>
<dbReference type="PANTHER" id="PTHR47371:SF3">
    <property type="entry name" value="PHOSPHOGLYCEROL TRANSFERASE I"/>
    <property type="match status" value="1"/>
</dbReference>
<keyword evidence="8" id="KW-0808">Transferase</keyword>
<comment type="subcellular location">
    <subcellularLocation>
        <location evidence="1">Cell membrane</location>
        <topology evidence="1">Multi-pass membrane protein</topology>
    </subcellularLocation>
</comment>
<evidence type="ECO:0000256" key="2">
    <source>
        <dbReference type="ARBA" id="ARBA00022475"/>
    </source>
</evidence>
<dbReference type="GO" id="GO:0008960">
    <property type="term" value="F:phosphatidylglycerol-membrane-oligosaccharide glycerophosphotransferase activity"/>
    <property type="evidence" value="ECO:0007669"/>
    <property type="project" value="UniProtKB-EC"/>
</dbReference>
<gene>
    <name evidence="8" type="ORF">HELGO_WM13852</name>
</gene>
<evidence type="ECO:0000259" key="7">
    <source>
        <dbReference type="Pfam" id="PF00884"/>
    </source>
</evidence>
<protein>
    <submittedName>
        <fullName evidence="8">Phosphoglycerol transferase I (EC)</fullName>
        <ecNumber evidence="8">2.7.8.20</ecNumber>
    </submittedName>
</protein>
<keyword evidence="4 6" id="KW-1133">Transmembrane helix</keyword>
<dbReference type="GO" id="GO:0005886">
    <property type="term" value="C:plasma membrane"/>
    <property type="evidence" value="ECO:0007669"/>
    <property type="project" value="UniProtKB-SubCell"/>
</dbReference>
<dbReference type="InterPro" id="IPR050448">
    <property type="entry name" value="OpgB/LTA_synthase_biosynth"/>
</dbReference>
<keyword evidence="5 6" id="KW-0472">Membrane</keyword>
<evidence type="ECO:0000256" key="3">
    <source>
        <dbReference type="ARBA" id="ARBA00022692"/>
    </source>
</evidence>
<keyword evidence="2" id="KW-1003">Cell membrane</keyword>
<feature type="domain" description="Sulfatase N-terminal" evidence="7">
    <location>
        <begin position="160"/>
        <end position="442"/>
    </location>
</feature>
<dbReference type="EC" id="2.7.8.20" evidence="8"/>
<dbReference type="InterPro" id="IPR000917">
    <property type="entry name" value="Sulfatase_N"/>
</dbReference>
<feature type="transmembrane region" description="Helical" evidence="6">
    <location>
        <begin position="74"/>
        <end position="91"/>
    </location>
</feature>
<feature type="transmembrane region" description="Helical" evidence="6">
    <location>
        <begin position="21"/>
        <end position="45"/>
    </location>
</feature>
<dbReference type="EMBL" id="CACVAW010000024">
    <property type="protein sequence ID" value="CAA6806889.1"/>
    <property type="molecule type" value="Genomic_DNA"/>
</dbReference>
<evidence type="ECO:0000256" key="4">
    <source>
        <dbReference type="ARBA" id="ARBA00022989"/>
    </source>
</evidence>
<keyword evidence="3 6" id="KW-0812">Transmembrane</keyword>